<protein>
    <submittedName>
        <fullName evidence="2">Uncharacterized protein</fullName>
    </submittedName>
</protein>
<feature type="compositionally biased region" description="Low complexity" evidence="1">
    <location>
        <begin position="45"/>
        <end position="57"/>
    </location>
</feature>
<keyword evidence="3" id="KW-1185">Reference proteome</keyword>
<dbReference type="EMBL" id="JAKKPZ010000006">
    <property type="protein sequence ID" value="KAI1720206.1"/>
    <property type="molecule type" value="Genomic_DNA"/>
</dbReference>
<dbReference type="AlphaFoldDB" id="A0AAD4R9Y4"/>
<comment type="caution">
    <text evidence="2">The sequence shown here is derived from an EMBL/GenBank/DDBJ whole genome shotgun (WGS) entry which is preliminary data.</text>
</comment>
<accession>A0AAD4R9Y4</accession>
<reference evidence="2" key="1">
    <citation type="submission" date="2022-01" db="EMBL/GenBank/DDBJ databases">
        <title>Genome Sequence Resource for Two Populations of Ditylenchus destructor, the Migratory Endoparasitic Phytonematode.</title>
        <authorList>
            <person name="Zhang H."/>
            <person name="Lin R."/>
            <person name="Xie B."/>
        </authorList>
    </citation>
    <scope>NUCLEOTIDE SEQUENCE</scope>
    <source>
        <strain evidence="2">BazhouSP</strain>
    </source>
</reference>
<sequence>MRNPHLTCESIEGVFLRKLSQRAEIPKGNNEHDNDAHKTSLVANAAAGAAESSESGELQPKPRRILRREALDSLNRPEAHLRFLENTGWDA</sequence>
<proteinExistence type="predicted"/>
<gene>
    <name evidence="2" type="ORF">DdX_05583</name>
</gene>
<organism evidence="2 3">
    <name type="scientific">Ditylenchus destructor</name>
    <dbReference type="NCBI Taxonomy" id="166010"/>
    <lineage>
        <taxon>Eukaryota</taxon>
        <taxon>Metazoa</taxon>
        <taxon>Ecdysozoa</taxon>
        <taxon>Nematoda</taxon>
        <taxon>Chromadorea</taxon>
        <taxon>Rhabditida</taxon>
        <taxon>Tylenchina</taxon>
        <taxon>Tylenchomorpha</taxon>
        <taxon>Sphaerularioidea</taxon>
        <taxon>Anguinidae</taxon>
        <taxon>Anguininae</taxon>
        <taxon>Ditylenchus</taxon>
    </lineage>
</organism>
<evidence type="ECO:0000313" key="2">
    <source>
        <dbReference type="EMBL" id="KAI1720206.1"/>
    </source>
</evidence>
<feature type="region of interest" description="Disordered" evidence="1">
    <location>
        <begin position="23"/>
        <end position="63"/>
    </location>
</feature>
<name>A0AAD4R9Y4_9BILA</name>
<dbReference type="Proteomes" id="UP001201812">
    <property type="component" value="Unassembled WGS sequence"/>
</dbReference>
<evidence type="ECO:0000256" key="1">
    <source>
        <dbReference type="SAM" id="MobiDB-lite"/>
    </source>
</evidence>
<feature type="compositionally biased region" description="Basic and acidic residues" evidence="1">
    <location>
        <begin position="29"/>
        <end position="38"/>
    </location>
</feature>
<evidence type="ECO:0000313" key="3">
    <source>
        <dbReference type="Proteomes" id="UP001201812"/>
    </source>
</evidence>